<proteinExistence type="predicted"/>
<name>A0A9P0YZ75_CUSEU</name>
<sequence length="129" mass="14301">MKDTFLIYPVPSICFPDGQPGGFSPKSLIILSPINNEQLLPTTTNPVEAAASNRAPDVAVAVILPLLPPSAHQTPPLSRIVLPPPPYYNESHRRPVDVPLRRHCISSPSLFWFPVNHYHLIFAKYRSGN</sequence>
<dbReference type="Proteomes" id="UP001152484">
    <property type="component" value="Unassembled WGS sequence"/>
</dbReference>
<protein>
    <submittedName>
        <fullName evidence="1">Uncharacterized protein</fullName>
    </submittedName>
</protein>
<dbReference type="AlphaFoldDB" id="A0A9P0YZ75"/>
<dbReference type="EMBL" id="CAMAPE010000013">
    <property type="protein sequence ID" value="CAH9080777.1"/>
    <property type="molecule type" value="Genomic_DNA"/>
</dbReference>
<reference evidence="1" key="1">
    <citation type="submission" date="2022-07" db="EMBL/GenBank/DDBJ databases">
        <authorList>
            <person name="Macas J."/>
            <person name="Novak P."/>
            <person name="Neumann P."/>
        </authorList>
    </citation>
    <scope>NUCLEOTIDE SEQUENCE</scope>
</reference>
<organism evidence="1 2">
    <name type="scientific">Cuscuta europaea</name>
    <name type="common">European dodder</name>
    <dbReference type="NCBI Taxonomy" id="41803"/>
    <lineage>
        <taxon>Eukaryota</taxon>
        <taxon>Viridiplantae</taxon>
        <taxon>Streptophyta</taxon>
        <taxon>Embryophyta</taxon>
        <taxon>Tracheophyta</taxon>
        <taxon>Spermatophyta</taxon>
        <taxon>Magnoliopsida</taxon>
        <taxon>eudicotyledons</taxon>
        <taxon>Gunneridae</taxon>
        <taxon>Pentapetalae</taxon>
        <taxon>asterids</taxon>
        <taxon>lamiids</taxon>
        <taxon>Solanales</taxon>
        <taxon>Convolvulaceae</taxon>
        <taxon>Cuscuteae</taxon>
        <taxon>Cuscuta</taxon>
        <taxon>Cuscuta subgen. Cuscuta</taxon>
    </lineage>
</organism>
<comment type="caution">
    <text evidence="1">The sequence shown here is derived from an EMBL/GenBank/DDBJ whole genome shotgun (WGS) entry which is preliminary data.</text>
</comment>
<keyword evidence="2" id="KW-1185">Reference proteome</keyword>
<accession>A0A9P0YZ75</accession>
<evidence type="ECO:0000313" key="2">
    <source>
        <dbReference type="Proteomes" id="UP001152484"/>
    </source>
</evidence>
<gene>
    <name evidence="1" type="ORF">CEURO_LOCUS7644</name>
</gene>
<evidence type="ECO:0000313" key="1">
    <source>
        <dbReference type="EMBL" id="CAH9080777.1"/>
    </source>
</evidence>